<keyword evidence="1" id="KW-1133">Transmembrane helix</keyword>
<proteinExistence type="predicted"/>
<dbReference type="Gramene" id="Pp3c15_18170V3.1">
    <property type="protein sequence ID" value="PAC:32926814.CDS.1"/>
    <property type="gene ID" value="Pp3c15_18170"/>
</dbReference>
<sequence>MSRGSLGSDRSNLLPERVLSREYSFSVHVGAWRHLFLFIPSKCGNKKESLLRSVHDVKVRRRCFVSFVLGVLWGSCFPFVFLFCFVLFFVFCLLHVRGGILSLAPLRCCGVAANCYRLGQRGLNRVAAVALLADYGRE</sequence>
<keyword evidence="1" id="KW-0472">Membrane</keyword>
<evidence type="ECO:0000256" key="1">
    <source>
        <dbReference type="SAM" id="Phobius"/>
    </source>
</evidence>
<keyword evidence="1" id="KW-0812">Transmembrane</keyword>
<reference evidence="2 4" key="2">
    <citation type="journal article" date="2018" name="Plant J.">
        <title>The Physcomitrella patens chromosome-scale assembly reveals moss genome structure and evolution.</title>
        <authorList>
            <person name="Lang D."/>
            <person name="Ullrich K.K."/>
            <person name="Murat F."/>
            <person name="Fuchs J."/>
            <person name="Jenkins J."/>
            <person name="Haas F.B."/>
            <person name="Piednoel M."/>
            <person name="Gundlach H."/>
            <person name="Van Bel M."/>
            <person name="Meyberg R."/>
            <person name="Vives C."/>
            <person name="Morata J."/>
            <person name="Symeonidi A."/>
            <person name="Hiss M."/>
            <person name="Muchero W."/>
            <person name="Kamisugi Y."/>
            <person name="Saleh O."/>
            <person name="Blanc G."/>
            <person name="Decker E.L."/>
            <person name="van Gessel N."/>
            <person name="Grimwood J."/>
            <person name="Hayes R.D."/>
            <person name="Graham S.W."/>
            <person name="Gunter L.E."/>
            <person name="McDaniel S.F."/>
            <person name="Hoernstein S.N.W."/>
            <person name="Larsson A."/>
            <person name="Li F.W."/>
            <person name="Perroud P.F."/>
            <person name="Phillips J."/>
            <person name="Ranjan P."/>
            <person name="Rokshar D.S."/>
            <person name="Rothfels C.J."/>
            <person name="Schneider L."/>
            <person name="Shu S."/>
            <person name="Stevenson D.W."/>
            <person name="Thummler F."/>
            <person name="Tillich M."/>
            <person name="Villarreal Aguilar J.C."/>
            <person name="Widiez T."/>
            <person name="Wong G.K."/>
            <person name="Wymore A."/>
            <person name="Zhang Y."/>
            <person name="Zimmer A.D."/>
            <person name="Quatrano R.S."/>
            <person name="Mayer K.F.X."/>
            <person name="Goodstein D."/>
            <person name="Casacuberta J.M."/>
            <person name="Vandepoele K."/>
            <person name="Reski R."/>
            <person name="Cuming A.C."/>
            <person name="Tuskan G.A."/>
            <person name="Maumus F."/>
            <person name="Salse J."/>
            <person name="Schmutz J."/>
            <person name="Rensing S.A."/>
        </authorList>
    </citation>
    <scope>NUCLEOTIDE SEQUENCE [LARGE SCALE GENOMIC DNA]</scope>
    <source>
        <strain evidence="3 4">cv. Gransden 2004</strain>
    </source>
</reference>
<evidence type="ECO:0000313" key="4">
    <source>
        <dbReference type="Proteomes" id="UP000006727"/>
    </source>
</evidence>
<keyword evidence="4" id="KW-1185">Reference proteome</keyword>
<accession>A0A2K1JDK7</accession>
<protein>
    <recommendedName>
        <fullName evidence="5">Transmembrane protein</fullName>
    </recommendedName>
</protein>
<dbReference type="InParanoid" id="A0A2K1JDK7"/>
<organism evidence="2">
    <name type="scientific">Physcomitrium patens</name>
    <name type="common">Spreading-leaved earth moss</name>
    <name type="synonym">Physcomitrella patens</name>
    <dbReference type="NCBI Taxonomy" id="3218"/>
    <lineage>
        <taxon>Eukaryota</taxon>
        <taxon>Viridiplantae</taxon>
        <taxon>Streptophyta</taxon>
        <taxon>Embryophyta</taxon>
        <taxon>Bryophyta</taxon>
        <taxon>Bryophytina</taxon>
        <taxon>Bryopsida</taxon>
        <taxon>Funariidae</taxon>
        <taxon>Funariales</taxon>
        <taxon>Funariaceae</taxon>
        <taxon>Physcomitrium</taxon>
    </lineage>
</organism>
<name>A0A2K1JDK7_PHYPA</name>
<evidence type="ECO:0008006" key="5">
    <source>
        <dbReference type="Google" id="ProtNLM"/>
    </source>
</evidence>
<dbReference type="EnsemblPlants" id="Pp3c15_18170V3.1">
    <property type="protein sequence ID" value="PAC:32926814.CDS.1"/>
    <property type="gene ID" value="Pp3c15_18170"/>
</dbReference>
<feature type="transmembrane region" description="Helical" evidence="1">
    <location>
        <begin position="63"/>
        <end position="96"/>
    </location>
</feature>
<dbReference type="Proteomes" id="UP000006727">
    <property type="component" value="Chromosome 15"/>
</dbReference>
<evidence type="ECO:0000313" key="3">
    <source>
        <dbReference type="EnsemblPlants" id="PAC:32926814.CDS.1"/>
    </source>
</evidence>
<reference evidence="3" key="3">
    <citation type="submission" date="2020-12" db="UniProtKB">
        <authorList>
            <consortium name="EnsemblPlants"/>
        </authorList>
    </citation>
    <scope>IDENTIFICATION</scope>
</reference>
<dbReference type="EMBL" id="ABEU02000015">
    <property type="protein sequence ID" value="PNR39612.1"/>
    <property type="molecule type" value="Genomic_DNA"/>
</dbReference>
<evidence type="ECO:0000313" key="2">
    <source>
        <dbReference type="EMBL" id="PNR39612.1"/>
    </source>
</evidence>
<dbReference type="AlphaFoldDB" id="A0A2K1JDK7"/>
<reference evidence="2 4" key="1">
    <citation type="journal article" date="2008" name="Science">
        <title>The Physcomitrella genome reveals evolutionary insights into the conquest of land by plants.</title>
        <authorList>
            <person name="Rensing S."/>
            <person name="Lang D."/>
            <person name="Zimmer A."/>
            <person name="Terry A."/>
            <person name="Salamov A."/>
            <person name="Shapiro H."/>
            <person name="Nishiyama T."/>
            <person name="Perroud P.-F."/>
            <person name="Lindquist E."/>
            <person name="Kamisugi Y."/>
            <person name="Tanahashi T."/>
            <person name="Sakakibara K."/>
            <person name="Fujita T."/>
            <person name="Oishi K."/>
            <person name="Shin-I T."/>
            <person name="Kuroki Y."/>
            <person name="Toyoda A."/>
            <person name="Suzuki Y."/>
            <person name="Hashimoto A."/>
            <person name="Yamaguchi K."/>
            <person name="Sugano A."/>
            <person name="Kohara Y."/>
            <person name="Fujiyama A."/>
            <person name="Anterola A."/>
            <person name="Aoki S."/>
            <person name="Ashton N."/>
            <person name="Barbazuk W.B."/>
            <person name="Barker E."/>
            <person name="Bennetzen J."/>
            <person name="Bezanilla M."/>
            <person name="Blankenship R."/>
            <person name="Cho S.H."/>
            <person name="Dutcher S."/>
            <person name="Estelle M."/>
            <person name="Fawcett J.A."/>
            <person name="Gundlach H."/>
            <person name="Hanada K."/>
            <person name="Heyl A."/>
            <person name="Hicks K.A."/>
            <person name="Hugh J."/>
            <person name="Lohr M."/>
            <person name="Mayer K."/>
            <person name="Melkozernov A."/>
            <person name="Murata T."/>
            <person name="Nelson D."/>
            <person name="Pils B."/>
            <person name="Prigge M."/>
            <person name="Reiss B."/>
            <person name="Renner T."/>
            <person name="Rombauts S."/>
            <person name="Rushton P."/>
            <person name="Sanderfoot A."/>
            <person name="Schween G."/>
            <person name="Shiu S.-H."/>
            <person name="Stueber K."/>
            <person name="Theodoulou F.L."/>
            <person name="Tu H."/>
            <person name="Van de Peer Y."/>
            <person name="Verrier P.J."/>
            <person name="Waters E."/>
            <person name="Wood A."/>
            <person name="Yang L."/>
            <person name="Cove D."/>
            <person name="Cuming A."/>
            <person name="Hasebe M."/>
            <person name="Lucas S."/>
            <person name="Mishler D.B."/>
            <person name="Reski R."/>
            <person name="Grigoriev I."/>
            <person name="Quatrano R.S."/>
            <person name="Boore J.L."/>
        </authorList>
    </citation>
    <scope>NUCLEOTIDE SEQUENCE [LARGE SCALE GENOMIC DNA]</scope>
    <source>
        <strain evidence="3 4">cv. Gransden 2004</strain>
    </source>
</reference>
<gene>
    <name evidence="2" type="ORF">PHYPA_019891</name>
</gene>